<evidence type="ECO:0000256" key="4">
    <source>
        <dbReference type="ARBA" id="ARBA00023315"/>
    </source>
</evidence>
<evidence type="ECO:0000313" key="6">
    <source>
        <dbReference type="EMBL" id="PRY88771.1"/>
    </source>
</evidence>
<evidence type="ECO:0000313" key="7">
    <source>
        <dbReference type="Proteomes" id="UP000238392"/>
    </source>
</evidence>
<keyword evidence="4" id="KW-0012">Acyltransferase</keyword>
<reference evidence="6 7" key="1">
    <citation type="submission" date="2018-03" db="EMBL/GenBank/DDBJ databases">
        <title>Genomic Encyclopedia of Archaeal and Bacterial Type Strains, Phase II (KMG-II): from individual species to whole genera.</title>
        <authorList>
            <person name="Goeker M."/>
        </authorList>
    </citation>
    <scope>NUCLEOTIDE SEQUENCE [LARGE SCALE GENOMIC DNA]</scope>
    <source>
        <strain evidence="6 7">DSM 100212</strain>
    </source>
</reference>
<dbReference type="InterPro" id="IPR010941">
    <property type="entry name" value="PhaC_N"/>
</dbReference>
<keyword evidence="7" id="KW-1185">Reference proteome</keyword>
<evidence type="ECO:0000256" key="1">
    <source>
        <dbReference type="ARBA" id="ARBA00004496"/>
    </source>
</evidence>
<evidence type="ECO:0000256" key="2">
    <source>
        <dbReference type="ARBA" id="ARBA00022490"/>
    </source>
</evidence>
<dbReference type="AlphaFoldDB" id="A0A2T0WPY9"/>
<dbReference type="Pfam" id="PF07167">
    <property type="entry name" value="PhaC_N"/>
    <property type="match status" value="1"/>
</dbReference>
<feature type="domain" description="Poly-beta-hydroxybutyrate polymerase N-terminal" evidence="5">
    <location>
        <begin position="94"/>
        <end position="265"/>
    </location>
</feature>
<dbReference type="PANTHER" id="PTHR36837">
    <property type="entry name" value="POLY(3-HYDROXYALKANOATE) POLYMERASE SUBUNIT PHAC"/>
    <property type="match status" value="1"/>
</dbReference>
<protein>
    <submittedName>
        <fullName evidence="6">Polyhydroxyalkanoate synthase</fullName>
    </submittedName>
</protein>
<dbReference type="GO" id="GO:0005737">
    <property type="term" value="C:cytoplasm"/>
    <property type="evidence" value="ECO:0007669"/>
    <property type="project" value="UniProtKB-SubCell"/>
</dbReference>
<dbReference type="Proteomes" id="UP000238392">
    <property type="component" value="Unassembled WGS sequence"/>
</dbReference>
<accession>A0A2T0WPY9</accession>
<dbReference type="InterPro" id="IPR010963">
    <property type="entry name" value="PHA_synth_I"/>
</dbReference>
<comment type="caution">
    <text evidence="6">The sequence shown here is derived from an EMBL/GenBank/DDBJ whole genome shotgun (WGS) entry which is preliminary data.</text>
</comment>
<dbReference type="EMBL" id="PVTQ01000007">
    <property type="protein sequence ID" value="PRY88771.1"/>
    <property type="molecule type" value="Genomic_DNA"/>
</dbReference>
<dbReference type="OrthoDB" id="7208816at2"/>
<proteinExistence type="predicted"/>
<evidence type="ECO:0000259" key="5">
    <source>
        <dbReference type="Pfam" id="PF07167"/>
    </source>
</evidence>
<keyword evidence="2" id="KW-0963">Cytoplasm</keyword>
<dbReference type="RefSeq" id="WP_106264931.1">
    <property type="nucleotide sequence ID" value="NZ_PVTQ01000007.1"/>
</dbReference>
<dbReference type="GO" id="GO:0016746">
    <property type="term" value="F:acyltransferase activity"/>
    <property type="evidence" value="ECO:0007669"/>
    <property type="project" value="UniProtKB-KW"/>
</dbReference>
<dbReference type="InterPro" id="IPR029058">
    <property type="entry name" value="AB_hydrolase_fold"/>
</dbReference>
<dbReference type="SUPFAM" id="SSF53474">
    <property type="entry name" value="alpha/beta-Hydrolases"/>
    <property type="match status" value="1"/>
</dbReference>
<dbReference type="InterPro" id="IPR051321">
    <property type="entry name" value="PHA/PHB_synthase"/>
</dbReference>
<gene>
    <name evidence="6" type="ORF">CLV74_107113</name>
</gene>
<sequence length="581" mass="63887">MSEDVGLMRAAEMTQRLQNLTVRMTQALAKQPTPNPGIEGPGLDLYATTAAAWWQQTLGNPVQAVEQATNFWQASVNAWKGAMHKASDDGEVLDKRFADADWQDNPWFDYLKRQYMVSANAMQQAVAGISSLPETDRRRLQFFTDQIVNLMAPNNFLGSNPAALRRAMETEGESLLKGLENLVSDLEANDGALLVKLVDESAFSVGDNIATAPGQVVLRTKMMELIQYAPSTETVQEVPIVIFPPWINKFYVLDLKPQNSMIRWLVDEGYTVFVVSWINPGADLADAGLEDYITDGYLAAIEAAKVITGQPSVNAVGYCIAGTTLSLTLSLLDQIGDTSVNSATFFTTLTDFAEQGEFTPFLQNDFVDGIEVEVERCGYLPARVMSRTMSFLRSNDLVYAPAIRSYMLGETPPAFDLLYWNGDSTNLPGKMTMQYLRGLCQANAFSEGTFQLMGHTLSVADVKVPLMAITAQTDHIAAWKDCYRGVGKMGSDDKTFILSQSGHIAGIVNPPSKGKYGHYTNKQLSGAADDWLEAAKFNQGSWWPLWSEWLRPRSGEAVPARTPVETDLGAAPGTYVKIRAN</sequence>
<dbReference type="PANTHER" id="PTHR36837:SF5">
    <property type="entry name" value="POLY-3-HYDROXYBUTYRATE SYNTHASE"/>
    <property type="match status" value="1"/>
</dbReference>
<name>A0A2T0WPY9_9RHOB</name>
<comment type="subcellular location">
    <subcellularLocation>
        <location evidence="1">Cytoplasm</location>
    </subcellularLocation>
</comment>
<dbReference type="Gene3D" id="3.40.50.1820">
    <property type="entry name" value="alpha/beta hydrolase"/>
    <property type="match status" value="1"/>
</dbReference>
<organism evidence="6 7">
    <name type="scientific">Donghicola tyrosinivorans</name>
    <dbReference type="NCBI Taxonomy" id="1652492"/>
    <lineage>
        <taxon>Bacteria</taxon>
        <taxon>Pseudomonadati</taxon>
        <taxon>Pseudomonadota</taxon>
        <taxon>Alphaproteobacteria</taxon>
        <taxon>Rhodobacterales</taxon>
        <taxon>Roseobacteraceae</taxon>
        <taxon>Donghicola</taxon>
    </lineage>
</organism>
<keyword evidence="3" id="KW-0808">Transferase</keyword>
<dbReference type="GO" id="GO:0042619">
    <property type="term" value="P:poly-hydroxybutyrate biosynthetic process"/>
    <property type="evidence" value="ECO:0007669"/>
    <property type="project" value="InterPro"/>
</dbReference>
<evidence type="ECO:0000256" key="3">
    <source>
        <dbReference type="ARBA" id="ARBA00022679"/>
    </source>
</evidence>
<dbReference type="NCBIfam" id="TIGR01838">
    <property type="entry name" value="PHA_synth_I"/>
    <property type="match status" value="1"/>
</dbReference>